<dbReference type="AlphaFoldDB" id="A0A167U5N1"/>
<organism evidence="2">
    <name type="scientific">Penicillium chrysogenum</name>
    <name type="common">Penicillium notatum</name>
    <dbReference type="NCBI Taxonomy" id="5076"/>
    <lineage>
        <taxon>Eukaryota</taxon>
        <taxon>Fungi</taxon>
        <taxon>Dikarya</taxon>
        <taxon>Ascomycota</taxon>
        <taxon>Pezizomycotina</taxon>
        <taxon>Eurotiomycetes</taxon>
        <taxon>Eurotiomycetidae</taxon>
        <taxon>Eurotiales</taxon>
        <taxon>Aspergillaceae</taxon>
        <taxon>Penicillium</taxon>
        <taxon>Penicillium chrysogenum species complex</taxon>
    </lineage>
</organism>
<reference evidence="2" key="1">
    <citation type="journal article" date="2014" name="Genome Announc.">
        <title>Complete sequencing and chromosome-scale genome assembly of the industrial progenitor strain P2niaD18 from the penicillin producer Penicillium chrysogenum.</title>
        <authorList>
            <person name="Specht T."/>
            <person name="Dahlmann T.A."/>
            <person name="Zadra I."/>
            <person name="Kurnsteiner H."/>
            <person name="Kuck U."/>
        </authorList>
    </citation>
    <scope>NUCLEOTIDE SEQUENCE [LARGE SCALE GENOMIC DNA]</scope>
    <source>
        <strain evidence="2">P2niaD18</strain>
    </source>
</reference>
<feature type="compositionally biased region" description="Polar residues" evidence="1">
    <location>
        <begin position="68"/>
        <end position="101"/>
    </location>
</feature>
<dbReference type="Proteomes" id="UP000076449">
    <property type="component" value="Chromosome II"/>
</dbReference>
<dbReference type="EMBL" id="CM002799">
    <property type="protein sequence ID" value="KZN88946.1"/>
    <property type="molecule type" value="Genomic_DNA"/>
</dbReference>
<name>A0A167U5N1_PENCH</name>
<sequence length="152" mass="16427">MMNYGGHQFHPQQPQQPQQQQHQGVQPQHPLGPQPQRQHAQSPLLGAGPPLPQHGSPFPGNKPIFRGQPQQNFAATQSPDMRKMTPTSGSLGGYPTSSSFGQFPGQFAAQSSPDLMSRNQTLWGCRISSVGLIPSPTSGRSRGQRASLMDIP</sequence>
<feature type="region of interest" description="Disordered" evidence="1">
    <location>
        <begin position="1"/>
        <end position="112"/>
    </location>
</feature>
<evidence type="ECO:0000313" key="2">
    <source>
        <dbReference type="EMBL" id="KZN88946.1"/>
    </source>
</evidence>
<protein>
    <submittedName>
        <fullName evidence="2">Uncharacterized protein</fullName>
    </submittedName>
</protein>
<feature type="region of interest" description="Disordered" evidence="1">
    <location>
        <begin position="129"/>
        <end position="152"/>
    </location>
</feature>
<proteinExistence type="predicted"/>
<gene>
    <name evidence="2" type="ORF">EN45_075380</name>
</gene>
<feature type="compositionally biased region" description="Low complexity" evidence="1">
    <location>
        <begin position="1"/>
        <end position="39"/>
    </location>
</feature>
<accession>A0A167U5N1</accession>
<evidence type="ECO:0000256" key="1">
    <source>
        <dbReference type="SAM" id="MobiDB-lite"/>
    </source>
</evidence>